<proteinExistence type="predicted"/>
<protein>
    <recommendedName>
        <fullName evidence="1">DUF7580 domain-containing protein</fullName>
    </recommendedName>
</protein>
<sequence length="580" mass="65851">MSGIEIAGVVLAVLPLIINQVDNYARGLETLRLFRKQRYLREFNGYATQLNTQQTLLRNTIERLLEDVVEYEHDLPRLMTNSDETLWQSKALEKEVKSKLEHDYDIFIANMANLLELLQTLRARLGLQVHDSEKPFSPDTTTNSSMDIRVFRTIFSNSVYRDLLSRMGTVNSHLQMLMEHAHHRRKSRKKRTVERTLARYRAARKSARSLYNALILGGCWKCVCRDQHTVYLRLDIDGGQNQGQEHDQKGGTSLISNEAPRFHVVLGSELSQWRFLEVECVHIPFSQSATGLRLASSSDTGSRKSSKKVAFNIESPSPNPKHINSAPTERMLAQIDDICSSLSSLSVQEVSCHALGVLTDQTQMTLQHKVYLTSVVPREEEFKSLKDLLATATTYTAQTYGQNRFSRRERLQLASDLARNVLVFHGCWLKPDWLIDDILVRSCSPPQPRSPFLSLPLSLLRSGNNLVPGSSLPKNELIQNEILFPLGLALTELSLCRTLADLQIPADRDQIATTTYFKTVSRCLQSVYDESGLRYGDAVRKCLFWSETSDIDMDNNEFQSSVFNAVVKPLLEDLQTFKPL</sequence>
<dbReference type="Proteomes" id="UP001610334">
    <property type="component" value="Unassembled WGS sequence"/>
</dbReference>
<comment type="caution">
    <text evidence="2">The sequence shown here is derived from an EMBL/GenBank/DDBJ whole genome shotgun (WGS) entry which is preliminary data.</text>
</comment>
<evidence type="ECO:0000259" key="1">
    <source>
        <dbReference type="Pfam" id="PF24476"/>
    </source>
</evidence>
<accession>A0ABR4H808</accession>
<dbReference type="Pfam" id="PF24476">
    <property type="entry name" value="DUF7580"/>
    <property type="match status" value="1"/>
</dbReference>
<evidence type="ECO:0000313" key="2">
    <source>
        <dbReference type="EMBL" id="KAL2811571.1"/>
    </source>
</evidence>
<dbReference type="PANTHER" id="PTHR35186">
    <property type="entry name" value="ANK_REP_REGION DOMAIN-CONTAINING PROTEIN"/>
    <property type="match status" value="1"/>
</dbReference>
<dbReference type="PANTHER" id="PTHR35186:SF4">
    <property type="entry name" value="PRION-INHIBITION AND PROPAGATION HELO DOMAIN-CONTAINING PROTEIN"/>
    <property type="match status" value="1"/>
</dbReference>
<evidence type="ECO:0000313" key="3">
    <source>
        <dbReference type="Proteomes" id="UP001610334"/>
    </source>
</evidence>
<gene>
    <name evidence="2" type="ORF">BJX63DRAFT_433248</name>
</gene>
<reference evidence="2 3" key="1">
    <citation type="submission" date="2024-07" db="EMBL/GenBank/DDBJ databases">
        <title>Section-level genome sequencing and comparative genomics of Aspergillus sections Usti and Cavernicolus.</title>
        <authorList>
            <consortium name="Lawrence Berkeley National Laboratory"/>
            <person name="Nybo J.L."/>
            <person name="Vesth T.C."/>
            <person name="Theobald S."/>
            <person name="Frisvad J.C."/>
            <person name="Larsen T.O."/>
            <person name="Kjaerboelling I."/>
            <person name="Rothschild-Mancinelli K."/>
            <person name="Lyhne E.K."/>
            <person name="Kogle M.E."/>
            <person name="Barry K."/>
            <person name="Clum A."/>
            <person name="Na H."/>
            <person name="Ledsgaard L."/>
            <person name="Lin J."/>
            <person name="Lipzen A."/>
            <person name="Kuo A."/>
            <person name="Riley R."/>
            <person name="Mondo S."/>
            <person name="Labutti K."/>
            <person name="Haridas S."/>
            <person name="Pangalinan J."/>
            <person name="Salamov A.A."/>
            <person name="Simmons B.A."/>
            <person name="Magnuson J.K."/>
            <person name="Chen J."/>
            <person name="Drula E."/>
            <person name="Henrissat B."/>
            <person name="Wiebenga A."/>
            <person name="Lubbers R.J."/>
            <person name="Gomes A.C."/>
            <person name="Makela M.R."/>
            <person name="Stajich J."/>
            <person name="Grigoriev I.V."/>
            <person name="Mortensen U.H."/>
            <person name="De Vries R.P."/>
            <person name="Baker S.E."/>
            <person name="Andersen M.R."/>
        </authorList>
    </citation>
    <scope>NUCLEOTIDE SEQUENCE [LARGE SCALE GENOMIC DNA]</scope>
    <source>
        <strain evidence="2 3">CBS 588.65</strain>
    </source>
</reference>
<keyword evidence="3" id="KW-1185">Reference proteome</keyword>
<organism evidence="2 3">
    <name type="scientific">Aspergillus granulosus</name>
    <dbReference type="NCBI Taxonomy" id="176169"/>
    <lineage>
        <taxon>Eukaryota</taxon>
        <taxon>Fungi</taxon>
        <taxon>Dikarya</taxon>
        <taxon>Ascomycota</taxon>
        <taxon>Pezizomycotina</taxon>
        <taxon>Eurotiomycetes</taxon>
        <taxon>Eurotiomycetidae</taxon>
        <taxon>Eurotiales</taxon>
        <taxon>Aspergillaceae</taxon>
        <taxon>Aspergillus</taxon>
        <taxon>Aspergillus subgen. Nidulantes</taxon>
    </lineage>
</organism>
<dbReference type="InterPro" id="IPR056002">
    <property type="entry name" value="DUF7580"/>
</dbReference>
<dbReference type="EMBL" id="JBFXLT010000056">
    <property type="protein sequence ID" value="KAL2811571.1"/>
    <property type="molecule type" value="Genomic_DNA"/>
</dbReference>
<name>A0ABR4H808_9EURO</name>
<feature type="domain" description="DUF7580" evidence="1">
    <location>
        <begin position="201"/>
        <end position="576"/>
    </location>
</feature>